<accession>A0A0E9R7S1</accession>
<evidence type="ECO:0000313" key="1">
    <source>
        <dbReference type="EMBL" id="JAH25211.1"/>
    </source>
</evidence>
<sequence>MEPHGRQGIVICHKLPVLAFDPLAEVLTDLHGEGVIVQLVNLLQVLRVHLLQTVPLSHSPLKLRTTEKLESWC</sequence>
<reference evidence="1" key="1">
    <citation type="submission" date="2014-11" db="EMBL/GenBank/DDBJ databases">
        <authorList>
            <person name="Amaro Gonzalez C."/>
        </authorList>
    </citation>
    <scope>NUCLEOTIDE SEQUENCE</scope>
</reference>
<reference evidence="1" key="2">
    <citation type="journal article" date="2015" name="Fish Shellfish Immunol.">
        <title>Early steps in the European eel (Anguilla anguilla)-Vibrio vulnificus interaction in the gills: Role of the RtxA13 toxin.</title>
        <authorList>
            <person name="Callol A."/>
            <person name="Pajuelo D."/>
            <person name="Ebbesson L."/>
            <person name="Teles M."/>
            <person name="MacKenzie S."/>
            <person name="Amaro C."/>
        </authorList>
    </citation>
    <scope>NUCLEOTIDE SEQUENCE</scope>
</reference>
<proteinExistence type="predicted"/>
<organism evidence="1">
    <name type="scientific">Anguilla anguilla</name>
    <name type="common">European freshwater eel</name>
    <name type="synonym">Muraena anguilla</name>
    <dbReference type="NCBI Taxonomy" id="7936"/>
    <lineage>
        <taxon>Eukaryota</taxon>
        <taxon>Metazoa</taxon>
        <taxon>Chordata</taxon>
        <taxon>Craniata</taxon>
        <taxon>Vertebrata</taxon>
        <taxon>Euteleostomi</taxon>
        <taxon>Actinopterygii</taxon>
        <taxon>Neopterygii</taxon>
        <taxon>Teleostei</taxon>
        <taxon>Anguilliformes</taxon>
        <taxon>Anguillidae</taxon>
        <taxon>Anguilla</taxon>
    </lineage>
</organism>
<name>A0A0E9R7S1_ANGAN</name>
<dbReference type="AlphaFoldDB" id="A0A0E9R7S1"/>
<dbReference type="EMBL" id="GBXM01083366">
    <property type="protein sequence ID" value="JAH25211.1"/>
    <property type="molecule type" value="Transcribed_RNA"/>
</dbReference>
<protein>
    <submittedName>
        <fullName evidence="1">Uncharacterized protein</fullName>
    </submittedName>
</protein>